<gene>
    <name evidence="3" type="ORF">NEMVEDRAFT_v1g94713</name>
</gene>
<dbReference type="Pfam" id="PF00090">
    <property type="entry name" value="TSP_1"/>
    <property type="match status" value="2"/>
</dbReference>
<dbReference type="Gene3D" id="2.20.100.10">
    <property type="entry name" value="Thrombospondin type-1 (TSP1) repeat"/>
    <property type="match status" value="2"/>
</dbReference>
<name>A7RVF5_NEMVE</name>
<feature type="non-terminal residue" evidence="3">
    <location>
        <position position="1"/>
    </location>
</feature>
<organism evidence="3 4">
    <name type="scientific">Nematostella vectensis</name>
    <name type="common">Starlet sea anemone</name>
    <dbReference type="NCBI Taxonomy" id="45351"/>
    <lineage>
        <taxon>Eukaryota</taxon>
        <taxon>Metazoa</taxon>
        <taxon>Cnidaria</taxon>
        <taxon>Anthozoa</taxon>
        <taxon>Hexacorallia</taxon>
        <taxon>Actiniaria</taxon>
        <taxon>Edwardsiidae</taxon>
        <taxon>Nematostella</taxon>
    </lineage>
</organism>
<protein>
    <submittedName>
        <fullName evidence="3">Uncharacterized protein</fullName>
    </submittedName>
</protein>
<dbReference type="Proteomes" id="UP000001593">
    <property type="component" value="Unassembled WGS sequence"/>
</dbReference>
<dbReference type="PROSITE" id="PS50092">
    <property type="entry name" value="TSP1"/>
    <property type="match status" value="1"/>
</dbReference>
<dbReference type="SMART" id="SM00209">
    <property type="entry name" value="TSP1"/>
    <property type="match status" value="2"/>
</dbReference>
<dbReference type="eggNOG" id="KOG4475">
    <property type="taxonomic scope" value="Eukaryota"/>
</dbReference>
<dbReference type="SUPFAM" id="SSF82895">
    <property type="entry name" value="TSP-1 type 1 repeat"/>
    <property type="match status" value="2"/>
</dbReference>
<dbReference type="InParanoid" id="A7RVF5"/>
<dbReference type="InterPro" id="IPR000884">
    <property type="entry name" value="TSP1_rpt"/>
</dbReference>
<keyword evidence="2" id="KW-1015">Disulfide bond</keyword>
<sequence>GWSTWTDYGPCDLSCKKYRQRFCASDDPAADCPGKMDYGVQKEEVTCNNKESPVDGHWGRWSSWTGCSAWCGNGNRKRTRKCDDPPPLYGGAACAGNTTQHQACFNHRCGLGTI</sequence>
<dbReference type="PANTHER" id="PTHR22906:SF53">
    <property type="entry name" value="HEMICENTIN-1"/>
    <property type="match status" value="1"/>
</dbReference>
<dbReference type="EMBL" id="DS469543">
    <property type="protein sequence ID" value="EDO44566.1"/>
    <property type="molecule type" value="Genomic_DNA"/>
</dbReference>
<dbReference type="PhylomeDB" id="A7RVF5"/>
<dbReference type="PRINTS" id="PR01705">
    <property type="entry name" value="TSP1REPEAT"/>
</dbReference>
<evidence type="ECO:0000313" key="3">
    <source>
        <dbReference type="EMBL" id="EDO44566.1"/>
    </source>
</evidence>
<dbReference type="InterPro" id="IPR052065">
    <property type="entry name" value="Compl_asym_regulator"/>
</dbReference>
<evidence type="ECO:0000256" key="1">
    <source>
        <dbReference type="ARBA" id="ARBA00022737"/>
    </source>
</evidence>
<proteinExistence type="predicted"/>
<accession>A7RVF5</accession>
<keyword evidence="4" id="KW-1185">Reference proteome</keyword>
<evidence type="ECO:0000256" key="2">
    <source>
        <dbReference type="ARBA" id="ARBA00023157"/>
    </source>
</evidence>
<evidence type="ECO:0000313" key="4">
    <source>
        <dbReference type="Proteomes" id="UP000001593"/>
    </source>
</evidence>
<dbReference type="PANTHER" id="PTHR22906">
    <property type="entry name" value="PROPERDIN"/>
    <property type="match status" value="1"/>
</dbReference>
<reference evidence="3 4" key="1">
    <citation type="journal article" date="2007" name="Science">
        <title>Sea anemone genome reveals ancestral eumetazoan gene repertoire and genomic organization.</title>
        <authorList>
            <person name="Putnam N.H."/>
            <person name="Srivastava M."/>
            <person name="Hellsten U."/>
            <person name="Dirks B."/>
            <person name="Chapman J."/>
            <person name="Salamov A."/>
            <person name="Terry A."/>
            <person name="Shapiro H."/>
            <person name="Lindquist E."/>
            <person name="Kapitonov V.V."/>
            <person name="Jurka J."/>
            <person name="Genikhovich G."/>
            <person name="Grigoriev I.V."/>
            <person name="Lucas S.M."/>
            <person name="Steele R.E."/>
            <person name="Finnerty J.R."/>
            <person name="Technau U."/>
            <person name="Martindale M.Q."/>
            <person name="Rokhsar D.S."/>
        </authorList>
    </citation>
    <scope>NUCLEOTIDE SEQUENCE [LARGE SCALE GENOMIC DNA]</scope>
    <source>
        <strain evidence="4">CH2 X CH6</strain>
    </source>
</reference>
<dbReference type="STRING" id="45351.A7RVF5"/>
<dbReference type="HOGENOM" id="CLU_047129_1_0_1"/>
<dbReference type="FunFam" id="2.20.100.10:FF:000002">
    <property type="entry name" value="Unc-5 netrin receptor C"/>
    <property type="match status" value="1"/>
</dbReference>
<dbReference type="AlphaFoldDB" id="A7RVF5"/>
<dbReference type="InterPro" id="IPR036383">
    <property type="entry name" value="TSP1_rpt_sf"/>
</dbReference>
<keyword evidence="1" id="KW-0677">Repeat</keyword>